<evidence type="ECO:0008006" key="6">
    <source>
        <dbReference type="Google" id="ProtNLM"/>
    </source>
</evidence>
<dbReference type="AlphaFoldDB" id="A0AAW2CW22"/>
<dbReference type="InterPro" id="IPR026960">
    <property type="entry name" value="RVT-Znf"/>
</dbReference>
<dbReference type="CDD" id="cd06222">
    <property type="entry name" value="RNase_H_like"/>
    <property type="match status" value="1"/>
</dbReference>
<keyword evidence="5" id="KW-1185">Reference proteome</keyword>
<evidence type="ECO:0000313" key="4">
    <source>
        <dbReference type="EMBL" id="KAL0001682.1"/>
    </source>
</evidence>
<name>A0AAW2CW22_9ROSI</name>
<dbReference type="PANTHER" id="PTHR47074">
    <property type="entry name" value="BNAC02G40300D PROTEIN"/>
    <property type="match status" value="1"/>
</dbReference>
<dbReference type="SUPFAM" id="SSF53098">
    <property type="entry name" value="Ribonuclease H-like"/>
    <property type="match status" value="1"/>
</dbReference>
<evidence type="ECO:0000259" key="1">
    <source>
        <dbReference type="Pfam" id="PF00078"/>
    </source>
</evidence>
<dbReference type="InterPro" id="IPR044730">
    <property type="entry name" value="RNase_H-like_dom_plant"/>
</dbReference>
<sequence length="819" mass="92993">MELISTDKREFRFDMGLVEKSPLRNGGPTKTRGKDKGKLIGLSIFSAQTMMDHDQILKQGPKRKGDALSEDSTELWEKEKFLKRIEDVGALPICSGSAETVDEGQIRERLDRAVASLAWGAQFREARIYHLSNSASNHSPLSLHFFLKQKKRFRRKIFRFESMWLKDPKCDDIVKNAWEEGSMSVGSFPISRCMALCRNRLEVWNKREFGHVGLKINELQKRLEWLELQAASPDTISAMRETRVDLNFWLDRESAMWLQRSRVKWFQAGDQNTRYFHARASSRHKKNTITGLSDSNGIWQEDEQKIEDIVTSHYSALFCSSGPTEFTELLAAIQPRVSALMNQMLNRTFQGSEVYAALKQMLITDNVLVAFEAMHHISQKKAGRNGKMALKLDMSKAYDCVEWVCLEKIMEKLGFDSRWRSLIIRSVTTLSYSFRINGKISNSIQPSRGIRQGDPLSPYLFLIVAEVRSAYKVAMNLHCPTQTASASSDSSHRGFWRKLWRLPIPHKVRHFAWRACRNILPTKDNLFQRKVLTDCLCDECGEGSKSYGHLFWSCPRAQLVWSCSKLPRSLRLGQFHSFFDLLWFLLMIESFDEEKVALVVTIAWSLWSNRNSVRHGGTRKTPEALVQWASHYLTEYTTATDSNAVRPEIINVTWTPPPPSVLKINVDSTLSKPSSSARIGVVISDDAGRFVAALCKHFHAPLGPLEVDAKAFEAGIQLAWDLSFQNVVLEGDSLVIVRALCVLSNPPSSVDSLCLGMQLISSEFHSVNVSHVRRQENKPAHLLAKFALSIDDSCVWIGESPSCIVQALIQDSVLFLLIE</sequence>
<dbReference type="Gene3D" id="3.30.420.10">
    <property type="entry name" value="Ribonuclease H-like superfamily/Ribonuclease H"/>
    <property type="match status" value="1"/>
</dbReference>
<comment type="caution">
    <text evidence="4">The sequence shown here is derived from an EMBL/GenBank/DDBJ whole genome shotgun (WGS) entry which is preliminary data.</text>
</comment>
<dbReference type="PANTHER" id="PTHR47074:SF48">
    <property type="entry name" value="POLYNUCLEOTIDYL TRANSFERASE, RIBONUCLEASE H-LIKE SUPERFAMILY PROTEIN"/>
    <property type="match status" value="1"/>
</dbReference>
<dbReference type="Pfam" id="PF13966">
    <property type="entry name" value="zf-RVT"/>
    <property type="match status" value="1"/>
</dbReference>
<proteinExistence type="predicted"/>
<protein>
    <recommendedName>
        <fullName evidence="6">Reverse transcriptase domain-containing protein</fullName>
    </recommendedName>
</protein>
<dbReference type="GO" id="GO:0004523">
    <property type="term" value="F:RNA-DNA hybrid ribonuclease activity"/>
    <property type="evidence" value="ECO:0007669"/>
    <property type="project" value="InterPro"/>
</dbReference>
<accession>A0AAW2CW22</accession>
<dbReference type="InterPro" id="IPR000477">
    <property type="entry name" value="RT_dom"/>
</dbReference>
<feature type="domain" description="Reverse transcriptase" evidence="1">
    <location>
        <begin position="358"/>
        <end position="465"/>
    </location>
</feature>
<evidence type="ECO:0000259" key="2">
    <source>
        <dbReference type="Pfam" id="PF13456"/>
    </source>
</evidence>
<organism evidence="4 5">
    <name type="scientific">Lithocarpus litseifolius</name>
    <dbReference type="NCBI Taxonomy" id="425828"/>
    <lineage>
        <taxon>Eukaryota</taxon>
        <taxon>Viridiplantae</taxon>
        <taxon>Streptophyta</taxon>
        <taxon>Embryophyta</taxon>
        <taxon>Tracheophyta</taxon>
        <taxon>Spermatophyta</taxon>
        <taxon>Magnoliopsida</taxon>
        <taxon>eudicotyledons</taxon>
        <taxon>Gunneridae</taxon>
        <taxon>Pentapetalae</taxon>
        <taxon>rosids</taxon>
        <taxon>fabids</taxon>
        <taxon>Fagales</taxon>
        <taxon>Fagaceae</taxon>
        <taxon>Lithocarpus</taxon>
    </lineage>
</organism>
<dbReference type="GO" id="GO:0003676">
    <property type="term" value="F:nucleic acid binding"/>
    <property type="evidence" value="ECO:0007669"/>
    <property type="project" value="InterPro"/>
</dbReference>
<reference evidence="4 5" key="1">
    <citation type="submission" date="2024-01" db="EMBL/GenBank/DDBJ databases">
        <title>A telomere-to-telomere, gap-free genome of sweet tea (Lithocarpus litseifolius).</title>
        <authorList>
            <person name="Zhou J."/>
        </authorList>
    </citation>
    <scope>NUCLEOTIDE SEQUENCE [LARGE SCALE GENOMIC DNA]</scope>
    <source>
        <strain evidence="4">Zhou-2022a</strain>
        <tissue evidence="4">Leaf</tissue>
    </source>
</reference>
<dbReference type="InterPro" id="IPR036397">
    <property type="entry name" value="RNaseH_sf"/>
</dbReference>
<dbReference type="EMBL" id="JAZDWU010000005">
    <property type="protein sequence ID" value="KAL0001682.1"/>
    <property type="molecule type" value="Genomic_DNA"/>
</dbReference>
<gene>
    <name evidence="4" type="ORF">SO802_015463</name>
</gene>
<evidence type="ECO:0000259" key="3">
    <source>
        <dbReference type="Pfam" id="PF13966"/>
    </source>
</evidence>
<dbReference type="Pfam" id="PF13456">
    <property type="entry name" value="RVT_3"/>
    <property type="match status" value="1"/>
</dbReference>
<dbReference type="InterPro" id="IPR052929">
    <property type="entry name" value="RNase_H-like_EbsB-rel"/>
</dbReference>
<feature type="domain" description="RNase H type-1" evidence="2">
    <location>
        <begin position="665"/>
        <end position="787"/>
    </location>
</feature>
<dbReference type="InterPro" id="IPR012337">
    <property type="entry name" value="RNaseH-like_sf"/>
</dbReference>
<feature type="domain" description="Reverse transcriptase zinc-binding" evidence="3">
    <location>
        <begin position="490"/>
        <end position="561"/>
    </location>
</feature>
<dbReference type="Proteomes" id="UP001459277">
    <property type="component" value="Unassembled WGS sequence"/>
</dbReference>
<evidence type="ECO:0000313" key="5">
    <source>
        <dbReference type="Proteomes" id="UP001459277"/>
    </source>
</evidence>
<dbReference type="InterPro" id="IPR002156">
    <property type="entry name" value="RNaseH_domain"/>
</dbReference>
<dbReference type="Pfam" id="PF00078">
    <property type="entry name" value="RVT_1"/>
    <property type="match status" value="1"/>
</dbReference>